<evidence type="ECO:0000313" key="5">
    <source>
        <dbReference type="EMBL" id="PLT30229.1"/>
    </source>
</evidence>
<name>A0A2N5M791_9BACI</name>
<dbReference type="Pfam" id="PF07963">
    <property type="entry name" value="N_methyl"/>
    <property type="match status" value="1"/>
</dbReference>
<gene>
    <name evidence="5" type="ORF">CUU66_08905</name>
</gene>
<dbReference type="InterPro" id="IPR012902">
    <property type="entry name" value="N_methyl_site"/>
</dbReference>
<keyword evidence="6" id="KW-1185">Reference proteome</keyword>
<reference evidence="5 6" key="1">
    <citation type="submission" date="2017-11" db="EMBL/GenBank/DDBJ databases">
        <title>Comparitive Functional Genomics of Dry Heat Resistant strains isolated from the Viking Spacecraft.</title>
        <authorList>
            <person name="Seuylemezian A."/>
            <person name="Cooper K."/>
            <person name="Vaishampayan P."/>
        </authorList>
    </citation>
    <scope>NUCLEOTIDE SEQUENCE [LARGE SCALE GENOMIC DNA]</scope>
    <source>
        <strain evidence="5 6">V1-29</strain>
    </source>
</reference>
<sequence length="154" mass="16165">MKKMLKNEQGLTLIELLAVVVILGIIAAIAIPSIGGLIDNSKKDAHVGNAQQMVSSAKLAVTSDQALAQGTQYLPLAFLEGQKYLEHIKDPDKTTAGYTPGSTTTSTTKPNSGSYVTVVNGTVTEVKLVNATRGIQTSNKAAVLVDNLKRSAVN</sequence>
<comment type="subcellular location">
    <subcellularLocation>
        <location evidence="1">Cell surface</location>
    </subcellularLocation>
</comment>
<dbReference type="GO" id="GO:0030420">
    <property type="term" value="P:establishment of competence for transformation"/>
    <property type="evidence" value="ECO:0007669"/>
    <property type="project" value="UniProtKB-KW"/>
</dbReference>
<keyword evidence="4" id="KW-0472">Membrane</keyword>
<protein>
    <recommendedName>
        <fullName evidence="7">Prepilin-type cleavage/methylation domain-containing protein</fullName>
    </recommendedName>
</protein>
<keyword evidence="2" id="KW-0178">Competence</keyword>
<evidence type="ECO:0000256" key="4">
    <source>
        <dbReference type="SAM" id="Phobius"/>
    </source>
</evidence>
<evidence type="ECO:0000256" key="1">
    <source>
        <dbReference type="ARBA" id="ARBA00004241"/>
    </source>
</evidence>
<dbReference type="Proteomes" id="UP000234748">
    <property type="component" value="Unassembled WGS sequence"/>
</dbReference>
<dbReference type="SUPFAM" id="SSF54523">
    <property type="entry name" value="Pili subunits"/>
    <property type="match status" value="1"/>
</dbReference>
<feature type="region of interest" description="Disordered" evidence="3">
    <location>
        <begin position="91"/>
        <end position="112"/>
    </location>
</feature>
<feature type="compositionally biased region" description="Low complexity" evidence="3">
    <location>
        <begin position="94"/>
        <end position="110"/>
    </location>
</feature>
<dbReference type="NCBIfam" id="TIGR02532">
    <property type="entry name" value="IV_pilin_GFxxxE"/>
    <property type="match status" value="1"/>
</dbReference>
<dbReference type="AlphaFoldDB" id="A0A2N5M791"/>
<dbReference type="Gene3D" id="3.30.700.10">
    <property type="entry name" value="Glycoprotein, Type 4 Pilin"/>
    <property type="match status" value="1"/>
</dbReference>
<evidence type="ECO:0008006" key="7">
    <source>
        <dbReference type="Google" id="ProtNLM"/>
    </source>
</evidence>
<evidence type="ECO:0000256" key="2">
    <source>
        <dbReference type="ARBA" id="ARBA00023287"/>
    </source>
</evidence>
<keyword evidence="4" id="KW-1133">Transmembrane helix</keyword>
<accession>A0A2N5M791</accession>
<dbReference type="OrthoDB" id="2454081at2"/>
<dbReference type="RefSeq" id="WP_101641430.1">
    <property type="nucleotide sequence ID" value="NZ_PGUY01000027.1"/>
</dbReference>
<proteinExistence type="predicted"/>
<dbReference type="GO" id="GO:0009986">
    <property type="term" value="C:cell surface"/>
    <property type="evidence" value="ECO:0007669"/>
    <property type="project" value="UniProtKB-SubCell"/>
</dbReference>
<dbReference type="EMBL" id="PGUY01000027">
    <property type="protein sequence ID" value="PLT30229.1"/>
    <property type="molecule type" value="Genomic_DNA"/>
</dbReference>
<comment type="caution">
    <text evidence="5">The sequence shown here is derived from an EMBL/GenBank/DDBJ whole genome shotgun (WGS) entry which is preliminary data.</text>
</comment>
<dbReference type="PANTHER" id="PTHR30093">
    <property type="entry name" value="GENERAL SECRETION PATHWAY PROTEIN G"/>
    <property type="match status" value="1"/>
</dbReference>
<evidence type="ECO:0000256" key="3">
    <source>
        <dbReference type="SAM" id="MobiDB-lite"/>
    </source>
</evidence>
<feature type="transmembrane region" description="Helical" evidence="4">
    <location>
        <begin position="12"/>
        <end position="34"/>
    </location>
</feature>
<keyword evidence="4" id="KW-0812">Transmembrane</keyword>
<dbReference type="InterPro" id="IPR045584">
    <property type="entry name" value="Pilin-like"/>
</dbReference>
<dbReference type="PROSITE" id="PS00409">
    <property type="entry name" value="PROKAR_NTER_METHYL"/>
    <property type="match status" value="1"/>
</dbReference>
<organism evidence="5 6">
    <name type="scientific">Peribacillus deserti</name>
    <dbReference type="NCBI Taxonomy" id="673318"/>
    <lineage>
        <taxon>Bacteria</taxon>
        <taxon>Bacillati</taxon>
        <taxon>Bacillota</taxon>
        <taxon>Bacilli</taxon>
        <taxon>Bacillales</taxon>
        <taxon>Bacillaceae</taxon>
        <taxon>Peribacillus</taxon>
    </lineage>
</organism>
<evidence type="ECO:0000313" key="6">
    <source>
        <dbReference type="Proteomes" id="UP000234748"/>
    </source>
</evidence>